<feature type="transmembrane region" description="Helical" evidence="8">
    <location>
        <begin position="250"/>
        <end position="266"/>
    </location>
</feature>
<keyword evidence="7 8" id="KW-0472">Membrane</keyword>
<feature type="transmembrane region" description="Helical" evidence="8">
    <location>
        <begin position="405"/>
        <end position="423"/>
    </location>
</feature>
<evidence type="ECO:0000256" key="6">
    <source>
        <dbReference type="ARBA" id="ARBA00023065"/>
    </source>
</evidence>
<feature type="transmembrane region" description="Helical" evidence="8">
    <location>
        <begin position="41"/>
        <end position="61"/>
    </location>
</feature>
<evidence type="ECO:0000256" key="8">
    <source>
        <dbReference type="SAM" id="Phobius"/>
    </source>
</evidence>
<dbReference type="InterPro" id="IPR038770">
    <property type="entry name" value="Na+/solute_symporter_sf"/>
</dbReference>
<evidence type="ECO:0000256" key="4">
    <source>
        <dbReference type="ARBA" id="ARBA00022692"/>
    </source>
</evidence>
<evidence type="ECO:0000313" key="11">
    <source>
        <dbReference type="Proteomes" id="UP000823637"/>
    </source>
</evidence>
<gene>
    <name evidence="10" type="ORF">IAC32_00475</name>
</gene>
<dbReference type="Pfam" id="PF00999">
    <property type="entry name" value="Na_H_Exchanger"/>
    <property type="match status" value="1"/>
</dbReference>
<name>A0A9D9EH11_9BACT</name>
<dbReference type="Gene3D" id="1.20.1530.20">
    <property type="match status" value="1"/>
</dbReference>
<dbReference type="SUPFAM" id="SSF52402">
    <property type="entry name" value="Adenine nucleotide alpha hydrolases-like"/>
    <property type="match status" value="1"/>
</dbReference>
<feature type="transmembrane region" description="Helical" evidence="8">
    <location>
        <begin position="272"/>
        <end position="289"/>
    </location>
</feature>
<dbReference type="InterPro" id="IPR014729">
    <property type="entry name" value="Rossmann-like_a/b/a_fold"/>
</dbReference>
<evidence type="ECO:0000256" key="3">
    <source>
        <dbReference type="ARBA" id="ARBA00022449"/>
    </source>
</evidence>
<evidence type="ECO:0000256" key="5">
    <source>
        <dbReference type="ARBA" id="ARBA00022989"/>
    </source>
</evidence>
<feature type="transmembrane region" description="Helical" evidence="8">
    <location>
        <begin position="216"/>
        <end position="238"/>
    </location>
</feature>
<reference evidence="10" key="2">
    <citation type="journal article" date="2021" name="PeerJ">
        <title>Extensive microbial diversity within the chicken gut microbiome revealed by metagenomics and culture.</title>
        <authorList>
            <person name="Gilroy R."/>
            <person name="Ravi A."/>
            <person name="Getino M."/>
            <person name="Pursley I."/>
            <person name="Horton D.L."/>
            <person name="Alikhan N.F."/>
            <person name="Baker D."/>
            <person name="Gharbi K."/>
            <person name="Hall N."/>
            <person name="Watson M."/>
            <person name="Adriaenssens E.M."/>
            <person name="Foster-Nyarko E."/>
            <person name="Jarju S."/>
            <person name="Secka A."/>
            <person name="Antonio M."/>
            <person name="Oren A."/>
            <person name="Chaudhuri R.R."/>
            <person name="La Ragione R."/>
            <person name="Hildebrand F."/>
            <person name="Pallen M.J."/>
        </authorList>
    </citation>
    <scope>NUCLEOTIDE SEQUENCE</scope>
    <source>
        <strain evidence="10">D3-1215</strain>
    </source>
</reference>
<dbReference type="AlphaFoldDB" id="A0A9D9EH11"/>
<dbReference type="PANTHER" id="PTHR43562">
    <property type="entry name" value="NAPA-TYPE SODIUM/HYDROGEN ANTIPORTER"/>
    <property type="match status" value="1"/>
</dbReference>
<keyword evidence="3" id="KW-0050">Antiport</keyword>
<proteinExistence type="predicted"/>
<dbReference type="EMBL" id="JADIMR010000005">
    <property type="protein sequence ID" value="MBO8446210.1"/>
    <property type="molecule type" value="Genomic_DNA"/>
</dbReference>
<keyword evidence="4 8" id="KW-0812">Transmembrane</keyword>
<evidence type="ECO:0000256" key="1">
    <source>
        <dbReference type="ARBA" id="ARBA00004141"/>
    </source>
</evidence>
<feature type="transmembrane region" description="Helical" evidence="8">
    <location>
        <begin position="361"/>
        <end position="385"/>
    </location>
</feature>
<evidence type="ECO:0000256" key="2">
    <source>
        <dbReference type="ARBA" id="ARBA00022448"/>
    </source>
</evidence>
<protein>
    <submittedName>
        <fullName evidence="10">Cation:proton antiporter</fullName>
    </submittedName>
</protein>
<organism evidence="10 11">
    <name type="scientific">Candidatus Enterocola intestinipullorum</name>
    <dbReference type="NCBI Taxonomy" id="2840783"/>
    <lineage>
        <taxon>Bacteria</taxon>
        <taxon>Pseudomonadati</taxon>
        <taxon>Bacteroidota</taxon>
        <taxon>Bacteroidia</taxon>
        <taxon>Bacteroidales</taxon>
        <taxon>Candidatus Enterocola</taxon>
    </lineage>
</organism>
<feature type="transmembrane region" description="Helical" evidence="8">
    <location>
        <begin position="16"/>
        <end position="34"/>
    </location>
</feature>
<feature type="transmembrane region" description="Helical" evidence="8">
    <location>
        <begin position="183"/>
        <end position="204"/>
    </location>
</feature>
<keyword evidence="6" id="KW-0406">Ion transport</keyword>
<feature type="transmembrane region" description="Helical" evidence="8">
    <location>
        <begin position="331"/>
        <end position="349"/>
    </location>
</feature>
<sequence>MDRIVQYLDLPLQDSVLIFSLVLAILLFTPILFTKLRIPTIVGLILAGALLGPNGLGVLDYDKSFELFGQVGVLYIMFLAGIDVDLNDFRKNRGKSIVFGMYTFWIPMILGVLTSVGLIYLIYDNLIGASGEVTWVFGEPVSKATVWKYSFYSAVILASCYASNTLLSYPIVNRYGVSSTRSVSISVAGTMITTVLALLVLAVVVEIVKGELTAQFWIRFAVGLTMFLLVLGFIFPLVGRWFFKRYSDNVAQYIFVLGMVFMGAFLAKLAGIEYIVGAFLAGISLNKLIPKRSPLMNRIDFVGNAIFIPFFLISVGMIVDFTILFKDIPTVIAAVMLSVVATVAKWLAAKAEEVTYKMKKVETTMIFGLTNAQAAATLAAAMIAYHVVLGYTSTGEPVRLLPTEILNGIVIMILVTCTISSIATEKASKIMAADPEFSKPDDNVYRPELRILIPVSNPANIERLMELAVLVKDQKERQPIYSLCVVDEVNDDSKKMAERRRLLDKTVEIGASVDNKVKKIARYDLNVATGISNVVKEKNISDVIMGLHQKSAASDSFFGNMTSSLLDNVNRTIYIYRPVQPLNTIRRIQVAAPALSEKESGFRIWCSRITTLASQVDAKLIFHCNSETAAAIRHFYSSNKISNRPSFIVMDEWDRVEGISEQLLINDLFIVITAREQSISYQKQFEQLPEILCRSFQKNSFIVMYPEQFKEGEIDRLQSSPARII</sequence>
<evidence type="ECO:0000313" key="10">
    <source>
        <dbReference type="EMBL" id="MBO8446210.1"/>
    </source>
</evidence>
<dbReference type="GO" id="GO:0016020">
    <property type="term" value="C:membrane"/>
    <property type="evidence" value="ECO:0007669"/>
    <property type="project" value="UniProtKB-SubCell"/>
</dbReference>
<feature type="domain" description="Cation/H+ exchanger transmembrane" evidence="9">
    <location>
        <begin position="24"/>
        <end position="423"/>
    </location>
</feature>
<feature type="transmembrane region" description="Helical" evidence="8">
    <location>
        <begin position="301"/>
        <end position="325"/>
    </location>
</feature>
<dbReference type="GO" id="GO:0015297">
    <property type="term" value="F:antiporter activity"/>
    <property type="evidence" value="ECO:0007669"/>
    <property type="project" value="UniProtKB-KW"/>
</dbReference>
<evidence type="ECO:0000256" key="7">
    <source>
        <dbReference type="ARBA" id="ARBA00023136"/>
    </source>
</evidence>
<dbReference type="GO" id="GO:1902600">
    <property type="term" value="P:proton transmembrane transport"/>
    <property type="evidence" value="ECO:0007669"/>
    <property type="project" value="InterPro"/>
</dbReference>
<feature type="transmembrane region" description="Helical" evidence="8">
    <location>
        <begin position="149"/>
        <end position="171"/>
    </location>
</feature>
<comment type="subcellular location">
    <subcellularLocation>
        <location evidence="1">Membrane</location>
        <topology evidence="1">Multi-pass membrane protein</topology>
    </subcellularLocation>
</comment>
<accession>A0A9D9EH11</accession>
<dbReference type="Gene3D" id="3.40.50.620">
    <property type="entry name" value="HUPs"/>
    <property type="match status" value="1"/>
</dbReference>
<dbReference type="InterPro" id="IPR006153">
    <property type="entry name" value="Cation/H_exchanger_TM"/>
</dbReference>
<keyword evidence="2" id="KW-0813">Transport</keyword>
<dbReference type="PANTHER" id="PTHR43562:SF4">
    <property type="entry name" value="NA(+)_H(+) ANTIPORTER NHAS5"/>
    <property type="match status" value="1"/>
</dbReference>
<reference evidence="10" key="1">
    <citation type="submission" date="2020-10" db="EMBL/GenBank/DDBJ databases">
        <authorList>
            <person name="Gilroy R."/>
        </authorList>
    </citation>
    <scope>NUCLEOTIDE SEQUENCE</scope>
    <source>
        <strain evidence="10">D3-1215</strain>
    </source>
</reference>
<feature type="transmembrane region" description="Helical" evidence="8">
    <location>
        <begin position="67"/>
        <end position="86"/>
    </location>
</feature>
<dbReference type="Proteomes" id="UP000823637">
    <property type="component" value="Unassembled WGS sequence"/>
</dbReference>
<comment type="caution">
    <text evidence="10">The sequence shown here is derived from an EMBL/GenBank/DDBJ whole genome shotgun (WGS) entry which is preliminary data.</text>
</comment>
<keyword evidence="5 8" id="KW-1133">Transmembrane helix</keyword>
<feature type="transmembrane region" description="Helical" evidence="8">
    <location>
        <begin position="98"/>
        <end position="123"/>
    </location>
</feature>
<evidence type="ECO:0000259" key="9">
    <source>
        <dbReference type="Pfam" id="PF00999"/>
    </source>
</evidence>